<keyword evidence="1" id="KW-0378">Hydrolase</keyword>
<dbReference type="InterPro" id="IPR036573">
    <property type="entry name" value="CBM_sf_5/12"/>
</dbReference>
<dbReference type="Pfam" id="PF00182">
    <property type="entry name" value="Glyco_hydro_19"/>
    <property type="match status" value="1"/>
</dbReference>
<evidence type="ECO:0000256" key="3">
    <source>
        <dbReference type="ARBA" id="ARBA00023157"/>
    </source>
</evidence>
<name>A0A2M9CDA8_9CELL</name>
<dbReference type="InterPro" id="IPR023346">
    <property type="entry name" value="Lysozyme-like_dom_sf"/>
</dbReference>
<dbReference type="Gene3D" id="3.30.20.10">
    <property type="entry name" value="Endochitinase, domain 2"/>
    <property type="match status" value="1"/>
</dbReference>
<dbReference type="Proteomes" id="UP000231693">
    <property type="component" value="Unassembled WGS sequence"/>
</dbReference>
<dbReference type="Gene3D" id="1.10.530.10">
    <property type="match status" value="1"/>
</dbReference>
<dbReference type="GO" id="GO:0005576">
    <property type="term" value="C:extracellular region"/>
    <property type="evidence" value="ECO:0007669"/>
    <property type="project" value="InterPro"/>
</dbReference>
<dbReference type="EMBL" id="PGFE01000004">
    <property type="protein sequence ID" value="PJJ69914.1"/>
    <property type="molecule type" value="Genomic_DNA"/>
</dbReference>
<dbReference type="InterPro" id="IPR006311">
    <property type="entry name" value="TAT_signal"/>
</dbReference>
<organism evidence="7 8">
    <name type="scientific">Sediminihabitans luteus</name>
    <dbReference type="NCBI Taxonomy" id="1138585"/>
    <lineage>
        <taxon>Bacteria</taxon>
        <taxon>Bacillati</taxon>
        <taxon>Actinomycetota</taxon>
        <taxon>Actinomycetes</taxon>
        <taxon>Micrococcales</taxon>
        <taxon>Cellulomonadaceae</taxon>
        <taxon>Sediminihabitans</taxon>
    </lineage>
</organism>
<dbReference type="AlphaFoldDB" id="A0A2M9CDA8"/>
<dbReference type="GO" id="GO:0050832">
    <property type="term" value="P:defense response to fungus"/>
    <property type="evidence" value="ECO:0007669"/>
    <property type="project" value="UniProtKB-ARBA"/>
</dbReference>
<dbReference type="PROSITE" id="PS51318">
    <property type="entry name" value="TAT"/>
    <property type="match status" value="1"/>
</dbReference>
<evidence type="ECO:0000256" key="1">
    <source>
        <dbReference type="ARBA" id="ARBA00022801"/>
    </source>
</evidence>
<dbReference type="InterPro" id="IPR000726">
    <property type="entry name" value="Glyco_hydro_19_cat"/>
</dbReference>
<feature type="disulfide bond" evidence="5">
    <location>
        <begin position="197"/>
        <end position="205"/>
    </location>
</feature>
<feature type="disulfide bond" evidence="5">
    <location>
        <begin position="293"/>
        <end position="325"/>
    </location>
</feature>
<keyword evidence="8" id="KW-1185">Reference proteome</keyword>
<protein>
    <submittedName>
        <fullName evidence="7">Carbohydrate binding protein</fullName>
    </submittedName>
</protein>
<evidence type="ECO:0000259" key="6">
    <source>
        <dbReference type="SMART" id="SM00495"/>
    </source>
</evidence>
<dbReference type="InterPro" id="IPR003610">
    <property type="entry name" value="CBM5/12"/>
</dbReference>
<keyword evidence="2" id="KW-0611">Plant defense</keyword>
<dbReference type="GO" id="GO:0030246">
    <property type="term" value="F:carbohydrate binding"/>
    <property type="evidence" value="ECO:0007669"/>
    <property type="project" value="InterPro"/>
</dbReference>
<sequence>MRRTDRTTTSLTTTGLTSTGLTIRVGAGRRRATRIVAAALAALTAVALVPAAASAAPSGPSPAAASATCAPGFGETTAYGGGSVVSHHGHNWTARWWTQRETPGTTSVWVDAGACTGGTSDFVVSAEQFDEIFPNRDPFYTYEGLVEALNAYPQFASTGTRTTRTQEAAAFLTHADFESVGLRYVKEINAANYWIKCDYSQPFGCPAGQEAYYGRGPIMFSWNFNYDAAGKSLGLDLLNDPWLVERDPAVAWATALWYWNTQNGPGVMTSHEAMVSGAGFGQTINSLNGALECDGGNPASVASRVARYERIVEVLGVAPGSGLTC</sequence>
<dbReference type="SUPFAM" id="SSF53955">
    <property type="entry name" value="Lysozyme-like"/>
    <property type="match status" value="1"/>
</dbReference>
<dbReference type="SMART" id="SM00495">
    <property type="entry name" value="ChtBD3"/>
    <property type="match status" value="1"/>
</dbReference>
<accession>A0A2M9CDA8</accession>
<keyword evidence="3 5" id="KW-1015">Disulfide bond</keyword>
<dbReference type="GO" id="GO:0004568">
    <property type="term" value="F:chitinase activity"/>
    <property type="evidence" value="ECO:0007669"/>
    <property type="project" value="InterPro"/>
</dbReference>
<evidence type="ECO:0000256" key="4">
    <source>
        <dbReference type="PIRSR" id="PIRSR001060-1"/>
    </source>
</evidence>
<feature type="active site" description="Proton donor" evidence="4">
    <location>
        <position position="178"/>
    </location>
</feature>
<dbReference type="CDD" id="cd00325">
    <property type="entry name" value="chitinase_GH19"/>
    <property type="match status" value="1"/>
</dbReference>
<dbReference type="PANTHER" id="PTHR22595">
    <property type="entry name" value="CHITINASE-RELATED"/>
    <property type="match status" value="1"/>
</dbReference>
<dbReference type="PIRSF" id="PIRSF001060">
    <property type="entry name" value="Endochitinase"/>
    <property type="match status" value="1"/>
</dbReference>
<dbReference type="GO" id="GO:0016998">
    <property type="term" value="P:cell wall macromolecule catabolic process"/>
    <property type="evidence" value="ECO:0007669"/>
    <property type="project" value="InterPro"/>
</dbReference>
<evidence type="ECO:0000313" key="7">
    <source>
        <dbReference type="EMBL" id="PJJ69914.1"/>
    </source>
</evidence>
<dbReference type="Gene3D" id="2.10.10.20">
    <property type="entry name" value="Carbohydrate-binding module superfamily 5/12"/>
    <property type="match status" value="1"/>
</dbReference>
<dbReference type="RefSeq" id="WP_170062668.1">
    <property type="nucleotide sequence ID" value="NZ_BOOX01000007.1"/>
</dbReference>
<dbReference type="Pfam" id="PF02839">
    <property type="entry name" value="CBM_5_12"/>
    <property type="match status" value="1"/>
</dbReference>
<gene>
    <name evidence="7" type="ORF">CLV28_2391</name>
</gene>
<dbReference type="SUPFAM" id="SSF51055">
    <property type="entry name" value="Carbohydrate binding domain"/>
    <property type="match status" value="1"/>
</dbReference>
<dbReference type="CDD" id="cd12215">
    <property type="entry name" value="ChiC_BD"/>
    <property type="match status" value="1"/>
</dbReference>
<feature type="domain" description="Chitin-binding type-3" evidence="6">
    <location>
        <begin position="70"/>
        <end position="112"/>
    </location>
</feature>
<dbReference type="PANTHER" id="PTHR22595:SF79">
    <property type="entry name" value="CHITINASE 12"/>
    <property type="match status" value="1"/>
</dbReference>
<dbReference type="InterPro" id="IPR016283">
    <property type="entry name" value="Glyco_hydro_19"/>
</dbReference>
<evidence type="ECO:0000256" key="5">
    <source>
        <dbReference type="PIRSR" id="PIRSR001060-2"/>
    </source>
</evidence>
<comment type="caution">
    <text evidence="7">The sequence shown here is derived from an EMBL/GenBank/DDBJ whole genome shotgun (WGS) entry which is preliminary data.</text>
</comment>
<evidence type="ECO:0000256" key="2">
    <source>
        <dbReference type="ARBA" id="ARBA00022821"/>
    </source>
</evidence>
<dbReference type="GO" id="GO:0006032">
    <property type="term" value="P:chitin catabolic process"/>
    <property type="evidence" value="ECO:0007669"/>
    <property type="project" value="InterPro"/>
</dbReference>
<evidence type="ECO:0000313" key="8">
    <source>
        <dbReference type="Proteomes" id="UP000231693"/>
    </source>
</evidence>
<dbReference type="GO" id="GO:0005975">
    <property type="term" value="P:carbohydrate metabolic process"/>
    <property type="evidence" value="ECO:0007669"/>
    <property type="project" value="InterPro"/>
</dbReference>
<proteinExistence type="predicted"/>
<reference evidence="7 8" key="1">
    <citation type="submission" date="2017-11" db="EMBL/GenBank/DDBJ databases">
        <title>Genomic Encyclopedia of Archaeal and Bacterial Type Strains, Phase II (KMG-II): From Individual Species to Whole Genera.</title>
        <authorList>
            <person name="Goeker M."/>
        </authorList>
    </citation>
    <scope>NUCLEOTIDE SEQUENCE [LARGE SCALE GENOMIC DNA]</scope>
    <source>
        <strain evidence="7 8">DSM 25478</strain>
    </source>
</reference>